<dbReference type="EMBL" id="JAWDGP010000446">
    <property type="protein sequence ID" value="KAK3800539.1"/>
    <property type="molecule type" value="Genomic_DNA"/>
</dbReference>
<protein>
    <submittedName>
        <fullName evidence="1">Uncharacterized protein</fullName>
    </submittedName>
</protein>
<accession>A0AAE1B6X1</accession>
<gene>
    <name evidence="1" type="ORF">RRG08_056424</name>
</gene>
<dbReference type="Proteomes" id="UP001283361">
    <property type="component" value="Unassembled WGS sequence"/>
</dbReference>
<comment type="caution">
    <text evidence="1">The sequence shown here is derived from an EMBL/GenBank/DDBJ whole genome shotgun (WGS) entry which is preliminary data.</text>
</comment>
<organism evidence="1 2">
    <name type="scientific">Elysia crispata</name>
    <name type="common">lettuce slug</name>
    <dbReference type="NCBI Taxonomy" id="231223"/>
    <lineage>
        <taxon>Eukaryota</taxon>
        <taxon>Metazoa</taxon>
        <taxon>Spiralia</taxon>
        <taxon>Lophotrochozoa</taxon>
        <taxon>Mollusca</taxon>
        <taxon>Gastropoda</taxon>
        <taxon>Heterobranchia</taxon>
        <taxon>Euthyneura</taxon>
        <taxon>Panpulmonata</taxon>
        <taxon>Sacoglossa</taxon>
        <taxon>Placobranchoidea</taxon>
        <taxon>Plakobranchidae</taxon>
        <taxon>Elysia</taxon>
    </lineage>
</organism>
<reference evidence="1" key="1">
    <citation type="journal article" date="2023" name="G3 (Bethesda)">
        <title>A reference genome for the long-term kleptoplast-retaining sea slug Elysia crispata morphotype clarki.</title>
        <authorList>
            <person name="Eastman K.E."/>
            <person name="Pendleton A.L."/>
            <person name="Shaikh M.A."/>
            <person name="Suttiyut T."/>
            <person name="Ogas R."/>
            <person name="Tomko P."/>
            <person name="Gavelis G."/>
            <person name="Widhalm J.R."/>
            <person name="Wisecaver J.H."/>
        </authorList>
    </citation>
    <scope>NUCLEOTIDE SEQUENCE</scope>
    <source>
        <strain evidence="1">ECLA1</strain>
    </source>
</reference>
<proteinExistence type="predicted"/>
<evidence type="ECO:0000313" key="2">
    <source>
        <dbReference type="Proteomes" id="UP001283361"/>
    </source>
</evidence>
<dbReference type="AlphaFoldDB" id="A0AAE1B6X1"/>
<keyword evidence="2" id="KW-1185">Reference proteome</keyword>
<sequence length="182" mass="20564">MENAQKTLDSIVSTKADGRHESLLENLPSDLSEEGRTILTQATLSWKKGDKLNTSAPFQNAESNRDGDIEENILQQTNQYQIQGRWAASSLKNCGEGFLAAFERTWNKCMWDYALQSKRGLPIDLKKDKEMERGEMTTPRVGRPLSLPCPSPVPAIKKEGRDRTLYVIHFDCRMLGSMLLSM</sequence>
<name>A0AAE1B6X1_9GAST</name>
<evidence type="ECO:0000313" key="1">
    <source>
        <dbReference type="EMBL" id="KAK3800539.1"/>
    </source>
</evidence>